<accession>A0A6L2M9A5</accession>
<sequence length="172" mass="19661">MRNQDSAKWDKGQDYMVGWGESFGTVQESTFPLNEIDSQIPPSNPITPILPTIEDPEDFLIIRNEELSTIPEKESDEFIKSSVEDLFPIPSESDDTSESDTNPLFEFDDEYISSNVNPPFDKVLENIDNKDSYDSNLDELELLVAPLSDDNEDECFDPILSFYFTVIYLLLK</sequence>
<dbReference type="EMBL" id="BKCJ010005901">
    <property type="protein sequence ID" value="GEU69252.1"/>
    <property type="molecule type" value="Genomic_DNA"/>
</dbReference>
<proteinExistence type="predicted"/>
<evidence type="ECO:0008006" key="2">
    <source>
        <dbReference type="Google" id="ProtNLM"/>
    </source>
</evidence>
<dbReference type="AlphaFoldDB" id="A0A6L2M9A5"/>
<name>A0A6L2M9A5_TANCI</name>
<reference evidence="1" key="1">
    <citation type="journal article" date="2019" name="Sci. Rep.">
        <title>Draft genome of Tanacetum cinerariifolium, the natural source of mosquito coil.</title>
        <authorList>
            <person name="Yamashiro T."/>
            <person name="Shiraishi A."/>
            <person name="Satake H."/>
            <person name="Nakayama K."/>
        </authorList>
    </citation>
    <scope>NUCLEOTIDE SEQUENCE</scope>
</reference>
<comment type="caution">
    <text evidence="1">The sequence shown here is derived from an EMBL/GenBank/DDBJ whole genome shotgun (WGS) entry which is preliminary data.</text>
</comment>
<gene>
    <name evidence="1" type="ORF">Tci_041230</name>
</gene>
<evidence type="ECO:0000313" key="1">
    <source>
        <dbReference type="EMBL" id="GEU69252.1"/>
    </source>
</evidence>
<organism evidence="1">
    <name type="scientific">Tanacetum cinerariifolium</name>
    <name type="common">Dalmatian daisy</name>
    <name type="synonym">Chrysanthemum cinerariifolium</name>
    <dbReference type="NCBI Taxonomy" id="118510"/>
    <lineage>
        <taxon>Eukaryota</taxon>
        <taxon>Viridiplantae</taxon>
        <taxon>Streptophyta</taxon>
        <taxon>Embryophyta</taxon>
        <taxon>Tracheophyta</taxon>
        <taxon>Spermatophyta</taxon>
        <taxon>Magnoliopsida</taxon>
        <taxon>eudicotyledons</taxon>
        <taxon>Gunneridae</taxon>
        <taxon>Pentapetalae</taxon>
        <taxon>asterids</taxon>
        <taxon>campanulids</taxon>
        <taxon>Asterales</taxon>
        <taxon>Asteraceae</taxon>
        <taxon>Asteroideae</taxon>
        <taxon>Anthemideae</taxon>
        <taxon>Anthemidinae</taxon>
        <taxon>Tanacetum</taxon>
    </lineage>
</organism>
<protein>
    <recommendedName>
        <fullName evidence="2">Reverse transcriptase domain-containing protein</fullName>
    </recommendedName>
</protein>